<dbReference type="InterPro" id="IPR012879">
    <property type="entry name" value="CCDC47"/>
</dbReference>
<protein>
    <submittedName>
        <fullName evidence="6">Similar to DUF1682 domain-containing protein</fullName>
    </submittedName>
</protein>
<dbReference type="FunCoup" id="E5ACE3">
    <property type="interactions" value="60"/>
</dbReference>
<dbReference type="GO" id="GO:0005783">
    <property type="term" value="C:endoplasmic reticulum"/>
    <property type="evidence" value="ECO:0007669"/>
    <property type="project" value="InterPro"/>
</dbReference>
<dbReference type="AlphaFoldDB" id="E5ACE3"/>
<dbReference type="VEuPathDB" id="FungiDB:LEMA_P009320.1"/>
<keyword evidence="2" id="KW-0812">Transmembrane</keyword>
<keyword evidence="7" id="KW-1185">Reference proteome</keyword>
<dbReference type="eggNOG" id="KOG2357">
    <property type="taxonomic scope" value="Eukaryota"/>
</dbReference>
<comment type="subcellular location">
    <subcellularLocation>
        <location evidence="1">Membrane</location>
        <topology evidence="1">Single-pass membrane protein</topology>
    </subcellularLocation>
</comment>
<evidence type="ECO:0000256" key="4">
    <source>
        <dbReference type="ARBA" id="ARBA00023136"/>
    </source>
</evidence>
<keyword evidence="4" id="KW-0472">Membrane</keyword>
<dbReference type="OMA" id="FDGFVWA"/>
<evidence type="ECO:0000256" key="1">
    <source>
        <dbReference type="ARBA" id="ARBA00004167"/>
    </source>
</evidence>
<dbReference type="InParanoid" id="E5ACE3"/>
<keyword evidence="5" id="KW-0175">Coiled coil</keyword>
<dbReference type="Proteomes" id="UP000002668">
    <property type="component" value="Genome"/>
</dbReference>
<feature type="coiled-coil region" evidence="5">
    <location>
        <begin position="403"/>
        <end position="443"/>
    </location>
</feature>
<accession>E5ACE3</accession>
<dbReference type="HOGENOM" id="CLU_042570_0_0_1"/>
<evidence type="ECO:0000256" key="2">
    <source>
        <dbReference type="ARBA" id="ARBA00022692"/>
    </source>
</evidence>
<keyword evidence="3" id="KW-1133">Transmembrane helix</keyword>
<evidence type="ECO:0000313" key="6">
    <source>
        <dbReference type="EMBL" id="CBY02145.1"/>
    </source>
</evidence>
<dbReference type="EMBL" id="FP929139">
    <property type="protein sequence ID" value="CBY02145.1"/>
    <property type="molecule type" value="Genomic_DNA"/>
</dbReference>
<proteinExistence type="predicted"/>
<dbReference type="GO" id="GO:0016020">
    <property type="term" value="C:membrane"/>
    <property type="evidence" value="ECO:0007669"/>
    <property type="project" value="UniProtKB-SubCell"/>
</dbReference>
<dbReference type="Pfam" id="PF07946">
    <property type="entry name" value="CCDC47"/>
    <property type="match status" value="1"/>
</dbReference>
<dbReference type="OrthoDB" id="10039147at2759"/>
<gene>
    <name evidence="6" type="ORF">LEMA_P009320.1</name>
</gene>
<dbReference type="PANTHER" id="PTHR12883">
    <property type="entry name" value="ADIPOCYTE-SPECIFIC PROTEIN 4-RELATED"/>
    <property type="match status" value="1"/>
</dbReference>
<organism evidence="6 7">
    <name type="scientific">Leptosphaeria maculans (strain JN3 / isolate v23.1.3 / race Av1-4-5-6-7-8)</name>
    <name type="common">Blackleg fungus</name>
    <name type="synonym">Phoma lingam</name>
    <dbReference type="NCBI Taxonomy" id="985895"/>
    <lineage>
        <taxon>Eukaryota</taxon>
        <taxon>Fungi</taxon>
        <taxon>Dikarya</taxon>
        <taxon>Ascomycota</taxon>
        <taxon>Pezizomycotina</taxon>
        <taxon>Dothideomycetes</taxon>
        <taxon>Pleosporomycetidae</taxon>
        <taxon>Pleosporales</taxon>
        <taxon>Pleosporineae</taxon>
        <taxon>Leptosphaeriaceae</taxon>
        <taxon>Plenodomus</taxon>
        <taxon>Plenodomus lingam/Leptosphaeria maculans species complex</taxon>
    </lineage>
</organism>
<name>E5ACE3_LEPMJ</name>
<dbReference type="GO" id="GO:0005509">
    <property type="term" value="F:calcium ion binding"/>
    <property type="evidence" value="ECO:0007669"/>
    <property type="project" value="InterPro"/>
</dbReference>
<evidence type="ECO:0000256" key="5">
    <source>
        <dbReference type="SAM" id="Coils"/>
    </source>
</evidence>
<dbReference type="PANTHER" id="PTHR12883:SF0">
    <property type="entry name" value="PAT COMPLEX SUBUNIT CCDC47"/>
    <property type="match status" value="1"/>
</dbReference>
<reference evidence="7" key="1">
    <citation type="journal article" date="2011" name="Nat. Commun.">
        <title>Effector diversification within compartments of the Leptosphaeria maculans genome affected by Repeat-Induced Point mutations.</title>
        <authorList>
            <person name="Rouxel T."/>
            <person name="Grandaubert J."/>
            <person name="Hane J.K."/>
            <person name="Hoede C."/>
            <person name="van de Wouw A.P."/>
            <person name="Couloux A."/>
            <person name="Dominguez V."/>
            <person name="Anthouard V."/>
            <person name="Bally P."/>
            <person name="Bourras S."/>
            <person name="Cozijnsen A.J."/>
            <person name="Ciuffetti L.M."/>
            <person name="Degrave A."/>
            <person name="Dilmaghani A."/>
            <person name="Duret L."/>
            <person name="Fudal I."/>
            <person name="Goodwin S.B."/>
            <person name="Gout L."/>
            <person name="Glaser N."/>
            <person name="Linglin J."/>
            <person name="Kema G.H.J."/>
            <person name="Lapalu N."/>
            <person name="Lawrence C.B."/>
            <person name="May K."/>
            <person name="Meyer M."/>
            <person name="Ollivier B."/>
            <person name="Poulain J."/>
            <person name="Schoch C.L."/>
            <person name="Simon A."/>
            <person name="Spatafora J.W."/>
            <person name="Stachowiak A."/>
            <person name="Turgeon B.G."/>
            <person name="Tyler B.M."/>
            <person name="Vincent D."/>
            <person name="Weissenbach J."/>
            <person name="Amselem J."/>
            <person name="Quesneville H."/>
            <person name="Oliver R.P."/>
            <person name="Wincker P."/>
            <person name="Balesdent M.-H."/>
            <person name="Howlett B.J."/>
        </authorList>
    </citation>
    <scope>NUCLEOTIDE SEQUENCE [LARGE SCALE GENOMIC DNA]</scope>
    <source>
        <strain evidence="7">JN3 / isolate v23.1.3 / race Av1-4-5-6-7-8</strain>
    </source>
</reference>
<evidence type="ECO:0000313" key="7">
    <source>
        <dbReference type="Proteomes" id="UP000002668"/>
    </source>
</evidence>
<sequence>MPSRDATPLVGSEAPEFVRNQHLSIAARQVRQDTMADFVKGLFGGNKPAQAPVVGDDDFADYAGAPEPTPAAITSFATGAQAQAAPTSALGAGSARPYTAWYRVWERTTKDDFKLEMYILPFLALLIVVHVWGTKRNRSKARAWAAAHAPVLAQEFVQVGQLRPEIDENGNVKPVEADKILKEKKADEYQTYATGRQNIAFVDFKLSLSKRYNPLMRLGDHIIPLFFESFAPPRERMEATAYVFDGQESKIAPAYGKMDSSLKKVGNSTFDGFVFAIVHKDTMKRLRDERYDLSLTTTRDHAKLPVWVTVMSESAEVTDALITPDLVKAVEQAGDALEALVVSDQPVDQPKTIEDTRPRKRISLSLRLPSSTSHYTTTLPLFTHFLHLADHLAAHGSFRPEALRRIRATRDEQIAKIKKQEDEEKAEERKLALDKQKKELRDAKLGRLSADEQRKFLEKEREKGLRKGAKRSTVKA</sequence>
<dbReference type="GO" id="GO:0032469">
    <property type="term" value="P:endoplasmic reticulum calcium ion homeostasis"/>
    <property type="evidence" value="ECO:0007669"/>
    <property type="project" value="InterPro"/>
</dbReference>
<dbReference type="STRING" id="985895.E5ACE3"/>
<evidence type="ECO:0000256" key="3">
    <source>
        <dbReference type="ARBA" id="ARBA00022989"/>
    </source>
</evidence>